<feature type="signal peptide" evidence="1">
    <location>
        <begin position="1"/>
        <end position="22"/>
    </location>
</feature>
<keyword evidence="1" id="KW-0732">Signal</keyword>
<protein>
    <submittedName>
        <fullName evidence="2">Uncharacterized protein</fullName>
    </submittedName>
</protein>
<organism evidence="2 3">
    <name type="scientific">Caballeronia choica</name>
    <dbReference type="NCBI Taxonomy" id="326476"/>
    <lineage>
        <taxon>Bacteria</taxon>
        <taxon>Pseudomonadati</taxon>
        <taxon>Pseudomonadota</taxon>
        <taxon>Betaproteobacteria</taxon>
        <taxon>Burkholderiales</taxon>
        <taxon>Burkholderiaceae</taxon>
        <taxon>Caballeronia</taxon>
    </lineage>
</organism>
<name>A0A158HM37_9BURK</name>
<dbReference type="Proteomes" id="UP000054770">
    <property type="component" value="Unassembled WGS sequence"/>
</dbReference>
<reference evidence="2" key="1">
    <citation type="submission" date="2016-01" db="EMBL/GenBank/DDBJ databases">
        <authorList>
            <person name="Peeters C."/>
        </authorList>
    </citation>
    <scope>NUCLEOTIDE SEQUENCE [LARGE SCALE GENOMIC DNA]</scope>
    <source>
        <strain evidence="2">LMG 22940</strain>
    </source>
</reference>
<evidence type="ECO:0000256" key="1">
    <source>
        <dbReference type="SAM" id="SignalP"/>
    </source>
</evidence>
<evidence type="ECO:0000313" key="3">
    <source>
        <dbReference type="Proteomes" id="UP000054770"/>
    </source>
</evidence>
<dbReference type="EMBL" id="FCON02000017">
    <property type="protein sequence ID" value="SAL45472.1"/>
    <property type="molecule type" value="Genomic_DNA"/>
</dbReference>
<keyword evidence="3" id="KW-1185">Reference proteome</keyword>
<dbReference type="RefSeq" id="WP_087644326.1">
    <property type="nucleotide sequence ID" value="NZ_FCON02000017.1"/>
</dbReference>
<dbReference type="AlphaFoldDB" id="A0A158HM37"/>
<dbReference type="OrthoDB" id="8966171at2"/>
<feature type="chain" id="PRO_5011118753" evidence="1">
    <location>
        <begin position="23"/>
        <end position="143"/>
    </location>
</feature>
<proteinExistence type="predicted"/>
<evidence type="ECO:0000313" key="2">
    <source>
        <dbReference type="EMBL" id="SAL45472.1"/>
    </source>
</evidence>
<sequence length="143" mass="15108">MKQLVRIACALACAASPALSHALALDAQLDCKSTAHAFIAPLLQQQLIEDKPMHVEPNSVNAFRPVKGSHLTAFGFDVYAVVGYQKDDAIFRQGSGQPIADTAYGVVVIGRDGAVEPRVRAAGSDATVHHVAPFITAIFCKPG</sequence>
<comment type="caution">
    <text evidence="2">The sequence shown here is derived from an EMBL/GenBank/DDBJ whole genome shotgun (WGS) entry which is preliminary data.</text>
</comment>
<accession>A0A158HM37</accession>
<gene>
    <name evidence="2" type="ORF">AWB68_02161</name>
</gene>